<evidence type="ECO:0000256" key="4">
    <source>
        <dbReference type="ARBA" id="ARBA00023125"/>
    </source>
</evidence>
<keyword evidence="3" id="KW-0815">Transposition</keyword>
<keyword evidence="5" id="KW-0233">DNA recombination</keyword>
<dbReference type="InterPro" id="IPR010095">
    <property type="entry name" value="Cas12f1-like_TNB"/>
</dbReference>
<evidence type="ECO:0000313" key="9">
    <source>
        <dbReference type="Proteomes" id="UP000605568"/>
    </source>
</evidence>
<dbReference type="Pfam" id="PF07282">
    <property type="entry name" value="Cas12f1-like_TNB"/>
    <property type="match status" value="1"/>
</dbReference>
<dbReference type="Proteomes" id="UP000605568">
    <property type="component" value="Unassembled WGS sequence"/>
</dbReference>
<keyword evidence="4" id="KW-0238">DNA-binding</keyword>
<evidence type="ECO:0000256" key="3">
    <source>
        <dbReference type="ARBA" id="ARBA00022578"/>
    </source>
</evidence>
<evidence type="ECO:0000313" key="8">
    <source>
        <dbReference type="EMBL" id="GHH48492.1"/>
    </source>
</evidence>
<comment type="similarity">
    <text evidence="1">In the C-terminal section; belongs to the transposase 35 family.</text>
</comment>
<organism evidence="8 9">
    <name type="scientific">Lentzea cavernae</name>
    <dbReference type="NCBI Taxonomy" id="2020703"/>
    <lineage>
        <taxon>Bacteria</taxon>
        <taxon>Bacillati</taxon>
        <taxon>Actinomycetota</taxon>
        <taxon>Actinomycetes</taxon>
        <taxon>Pseudonocardiales</taxon>
        <taxon>Pseudonocardiaceae</taxon>
        <taxon>Lentzea</taxon>
    </lineage>
</organism>
<reference evidence="9" key="1">
    <citation type="journal article" date="2019" name="Int. J. Syst. Evol. Microbiol.">
        <title>The Global Catalogue of Microorganisms (GCM) 10K type strain sequencing project: providing services to taxonomists for standard genome sequencing and annotation.</title>
        <authorList>
            <consortium name="The Broad Institute Genomics Platform"/>
            <consortium name="The Broad Institute Genome Sequencing Center for Infectious Disease"/>
            <person name="Wu L."/>
            <person name="Ma J."/>
        </authorList>
    </citation>
    <scope>NUCLEOTIDE SEQUENCE [LARGE SCALE GENOMIC DNA]</scope>
    <source>
        <strain evidence="9">CGMCC 4.7367</strain>
    </source>
</reference>
<comment type="caution">
    <text evidence="8">The sequence shown here is derived from an EMBL/GenBank/DDBJ whole genome shotgun (WGS) entry which is preliminary data.</text>
</comment>
<feature type="domain" description="Cas12f1-like TNB" evidence="7">
    <location>
        <begin position="235"/>
        <end position="302"/>
    </location>
</feature>
<dbReference type="NCBIfam" id="TIGR01766">
    <property type="entry name" value="IS200/IS605 family accessory protein TnpB-like domain"/>
    <property type="match status" value="1"/>
</dbReference>
<dbReference type="EMBL" id="BNAR01000008">
    <property type="protein sequence ID" value="GHH48492.1"/>
    <property type="molecule type" value="Genomic_DNA"/>
</dbReference>
<evidence type="ECO:0000256" key="5">
    <source>
        <dbReference type="ARBA" id="ARBA00023172"/>
    </source>
</evidence>
<dbReference type="PANTHER" id="PTHR30405:SF25">
    <property type="entry name" value="RNA-GUIDED DNA ENDONUCLEASE INSQ-RELATED"/>
    <property type="match status" value="1"/>
</dbReference>
<proteinExistence type="inferred from homology"/>
<name>A0ABQ3MKT1_9PSEU</name>
<evidence type="ECO:0000259" key="7">
    <source>
        <dbReference type="Pfam" id="PF07282"/>
    </source>
</evidence>
<keyword evidence="9" id="KW-1185">Reference proteome</keyword>
<evidence type="ECO:0000259" key="6">
    <source>
        <dbReference type="Pfam" id="PF01385"/>
    </source>
</evidence>
<dbReference type="InterPro" id="IPR051399">
    <property type="entry name" value="RNA-guided_DNA_endo/Transpos"/>
</dbReference>
<dbReference type="CDD" id="cd20805">
    <property type="entry name" value="C1_DGK_rpt2"/>
    <property type="match status" value="1"/>
</dbReference>
<dbReference type="PANTHER" id="PTHR30405">
    <property type="entry name" value="TRANSPOSASE"/>
    <property type="match status" value="1"/>
</dbReference>
<accession>A0ABQ3MKT1</accession>
<evidence type="ECO:0000256" key="1">
    <source>
        <dbReference type="ARBA" id="ARBA00008761"/>
    </source>
</evidence>
<dbReference type="NCBIfam" id="NF040570">
    <property type="entry name" value="guided_TnpB"/>
    <property type="match status" value="1"/>
</dbReference>
<sequence>MLTKWKRTEELSFLNEVSAVALQQSLRHLHVAFANFFGKRPSYPRFKSRRRSRASPKYTKAGFSWRDGELTLAKMDRPLAIRWSRPLPEGSAPETVTVSRDQAGRWFISLVVETSTPPHPVIHAAVGVDVGLSSLVTMSTGEKVSNPLHEVRERSKLTRAQRRLAKKTKGSANRDKARREVARIHARIADRRRDFLHKLSTRLVRENQTIVIEDLNVSGMLRNGKLARAMSDAAWSDFRAFLEYKAQWYGRTVIAVDRWFPSSKICSACGQKAESMPLNVRDWRCDGCGAAHDRDVNAAKNVLAAGLAVAACGGDVRPTRRQPARRLPAKQEARPVRVVASRLHARR</sequence>
<feature type="domain" description="Probable transposase IS891/IS1136/IS1341" evidence="6">
    <location>
        <begin position="110"/>
        <end position="223"/>
    </location>
</feature>
<gene>
    <name evidence="8" type="ORF">GCM10017774_54670</name>
</gene>
<comment type="similarity">
    <text evidence="2">In the N-terminal section; belongs to the transposase 2 family.</text>
</comment>
<dbReference type="InterPro" id="IPR001959">
    <property type="entry name" value="Transposase"/>
</dbReference>
<dbReference type="Pfam" id="PF01385">
    <property type="entry name" value="OrfB_IS605"/>
    <property type="match status" value="1"/>
</dbReference>
<protein>
    <submittedName>
        <fullName evidence="8">Transposase</fullName>
    </submittedName>
</protein>
<evidence type="ECO:0000256" key="2">
    <source>
        <dbReference type="ARBA" id="ARBA00011044"/>
    </source>
</evidence>